<dbReference type="PANTHER" id="PTHR38342">
    <property type="entry name" value="SLR5037 PROTEIN"/>
    <property type="match status" value="1"/>
</dbReference>
<sequence length="158" mass="17966">MKHDRLITRSMKAILLVLTLYFLISCSQFQPAAQIYERTSPYSFEDTLLNLDIAISEQNYRIIHRSHIGQAVRDRGDDDFPLATITNFCNITYAKEMMQINPQLINEMPCFISVRQSGSDGVVVSTKLMDEDVADTKQSEFAKKINLNLKTIIGATIE</sequence>
<dbReference type="Gene3D" id="3.30.310.70">
    <property type="entry name" value="TT1751-like domain"/>
    <property type="match status" value="1"/>
</dbReference>
<accession>A0ABN0TR60</accession>
<evidence type="ECO:0000259" key="1">
    <source>
        <dbReference type="Pfam" id="PF03625"/>
    </source>
</evidence>
<evidence type="ECO:0000313" key="2">
    <source>
        <dbReference type="EMBL" id="GAA0228119.1"/>
    </source>
</evidence>
<protein>
    <recommendedName>
        <fullName evidence="1">DUF302 domain-containing protein</fullName>
    </recommendedName>
</protein>
<gene>
    <name evidence="2" type="ORF">GCM10008964_19400</name>
</gene>
<dbReference type="InterPro" id="IPR035923">
    <property type="entry name" value="TT1751-like_sf"/>
</dbReference>
<dbReference type="Pfam" id="PF03625">
    <property type="entry name" value="DUF302"/>
    <property type="match status" value="1"/>
</dbReference>
<dbReference type="CDD" id="cd14797">
    <property type="entry name" value="DUF302"/>
    <property type="match status" value="1"/>
</dbReference>
<dbReference type="Proteomes" id="UP001501476">
    <property type="component" value="Unassembled WGS sequence"/>
</dbReference>
<name>A0ABN0TR60_9GAMM</name>
<dbReference type="InterPro" id="IPR005180">
    <property type="entry name" value="DUF302"/>
</dbReference>
<reference evidence="2 3" key="1">
    <citation type="journal article" date="2019" name="Int. J. Syst. Evol. Microbiol.">
        <title>The Global Catalogue of Microorganisms (GCM) 10K type strain sequencing project: providing services to taxonomists for standard genome sequencing and annotation.</title>
        <authorList>
            <consortium name="The Broad Institute Genomics Platform"/>
            <consortium name="The Broad Institute Genome Sequencing Center for Infectious Disease"/>
            <person name="Wu L."/>
            <person name="Ma J."/>
        </authorList>
    </citation>
    <scope>NUCLEOTIDE SEQUENCE [LARGE SCALE GENOMIC DNA]</scope>
    <source>
        <strain evidence="2 3">JCM 6886</strain>
    </source>
</reference>
<organism evidence="2 3">
    <name type="scientific">Methylophaga marina</name>
    <dbReference type="NCBI Taxonomy" id="45495"/>
    <lineage>
        <taxon>Bacteria</taxon>
        <taxon>Pseudomonadati</taxon>
        <taxon>Pseudomonadota</taxon>
        <taxon>Gammaproteobacteria</taxon>
        <taxon>Thiotrichales</taxon>
        <taxon>Piscirickettsiaceae</taxon>
        <taxon>Methylophaga</taxon>
    </lineage>
</organism>
<evidence type="ECO:0000313" key="3">
    <source>
        <dbReference type="Proteomes" id="UP001501476"/>
    </source>
</evidence>
<proteinExistence type="predicted"/>
<dbReference type="SUPFAM" id="SSF103247">
    <property type="entry name" value="TT1751-like"/>
    <property type="match status" value="1"/>
</dbReference>
<dbReference type="PROSITE" id="PS51257">
    <property type="entry name" value="PROKAR_LIPOPROTEIN"/>
    <property type="match status" value="1"/>
</dbReference>
<dbReference type="PANTHER" id="PTHR38342:SF1">
    <property type="entry name" value="SLR5037 PROTEIN"/>
    <property type="match status" value="1"/>
</dbReference>
<dbReference type="RefSeq" id="WP_343749688.1">
    <property type="nucleotide sequence ID" value="NZ_BAAADG010000006.1"/>
</dbReference>
<comment type="caution">
    <text evidence="2">The sequence shown here is derived from an EMBL/GenBank/DDBJ whole genome shotgun (WGS) entry which is preliminary data.</text>
</comment>
<feature type="domain" description="DUF302" evidence="1">
    <location>
        <begin position="69"/>
        <end position="126"/>
    </location>
</feature>
<dbReference type="EMBL" id="BAAADG010000006">
    <property type="protein sequence ID" value="GAA0228119.1"/>
    <property type="molecule type" value="Genomic_DNA"/>
</dbReference>
<keyword evidence="3" id="KW-1185">Reference proteome</keyword>